<sequence>LSVNVVPTPAPSTASPTCPPSVEIPDARIASASTASHPPHTYIRGLPSHASTEPRKPGCSVEWIDQ</sequence>
<accession>A0A8S0TJJ0</accession>
<feature type="compositionally biased region" description="Low complexity" evidence="1">
    <location>
        <begin position="1"/>
        <end position="16"/>
    </location>
</feature>
<feature type="region of interest" description="Disordered" evidence="1">
    <location>
        <begin position="1"/>
        <end position="66"/>
    </location>
</feature>
<comment type="caution">
    <text evidence="2">The sequence shown here is derived from an EMBL/GenBank/DDBJ whole genome shotgun (WGS) entry which is preliminary data.</text>
</comment>
<dbReference type="AlphaFoldDB" id="A0A8S0TJJ0"/>
<dbReference type="Proteomes" id="UP000594638">
    <property type="component" value="Unassembled WGS sequence"/>
</dbReference>
<name>A0A8S0TJJ0_OLEEU</name>
<evidence type="ECO:0000313" key="3">
    <source>
        <dbReference type="Proteomes" id="UP000594638"/>
    </source>
</evidence>
<feature type="non-terminal residue" evidence="2">
    <location>
        <position position="1"/>
    </location>
</feature>
<dbReference type="EMBL" id="CACTIH010006868">
    <property type="protein sequence ID" value="CAA3004918.1"/>
    <property type="molecule type" value="Genomic_DNA"/>
</dbReference>
<organism evidence="2 3">
    <name type="scientific">Olea europaea subsp. europaea</name>
    <dbReference type="NCBI Taxonomy" id="158383"/>
    <lineage>
        <taxon>Eukaryota</taxon>
        <taxon>Viridiplantae</taxon>
        <taxon>Streptophyta</taxon>
        <taxon>Embryophyta</taxon>
        <taxon>Tracheophyta</taxon>
        <taxon>Spermatophyta</taxon>
        <taxon>Magnoliopsida</taxon>
        <taxon>eudicotyledons</taxon>
        <taxon>Gunneridae</taxon>
        <taxon>Pentapetalae</taxon>
        <taxon>asterids</taxon>
        <taxon>lamiids</taxon>
        <taxon>Lamiales</taxon>
        <taxon>Oleaceae</taxon>
        <taxon>Oleeae</taxon>
        <taxon>Olea</taxon>
    </lineage>
</organism>
<feature type="non-terminal residue" evidence="2">
    <location>
        <position position="66"/>
    </location>
</feature>
<proteinExistence type="predicted"/>
<keyword evidence="3" id="KW-1185">Reference proteome</keyword>
<reference evidence="2 3" key="1">
    <citation type="submission" date="2019-12" db="EMBL/GenBank/DDBJ databases">
        <authorList>
            <person name="Alioto T."/>
            <person name="Alioto T."/>
            <person name="Gomez Garrido J."/>
        </authorList>
    </citation>
    <scope>NUCLEOTIDE SEQUENCE [LARGE SCALE GENOMIC DNA]</scope>
</reference>
<evidence type="ECO:0000256" key="1">
    <source>
        <dbReference type="SAM" id="MobiDB-lite"/>
    </source>
</evidence>
<evidence type="ECO:0000313" key="2">
    <source>
        <dbReference type="EMBL" id="CAA3004918.1"/>
    </source>
</evidence>
<protein>
    <submittedName>
        <fullName evidence="2">Uncharacterized protein</fullName>
    </submittedName>
</protein>
<gene>
    <name evidence="2" type="ORF">OLEA9_A030637</name>
</gene>